<accession>A0A2M4D827</accession>
<proteinExistence type="predicted"/>
<dbReference type="AlphaFoldDB" id="A0A2M4D827"/>
<dbReference type="EMBL" id="GGFL01009554">
    <property type="protein sequence ID" value="MBW73732.1"/>
    <property type="molecule type" value="Transcribed_RNA"/>
</dbReference>
<evidence type="ECO:0000313" key="1">
    <source>
        <dbReference type="EMBL" id="MBW73732.1"/>
    </source>
</evidence>
<protein>
    <submittedName>
        <fullName evidence="1">Uncharacterized protein</fullName>
    </submittedName>
</protein>
<reference evidence="1" key="1">
    <citation type="submission" date="2018-01" db="EMBL/GenBank/DDBJ databases">
        <title>An insight into the sialome of Amazonian anophelines.</title>
        <authorList>
            <person name="Ribeiro J.M."/>
            <person name="Scarpassa V."/>
            <person name="Calvo E."/>
        </authorList>
    </citation>
    <scope>NUCLEOTIDE SEQUENCE</scope>
</reference>
<sequence length="108" mass="12092">MYLYAFFFFFFYVFSQCRTFVAMILYLIPIYIPPYWYGVIFGCGATYAPAYWGAYCGIPIPGPAVSISCGSGMMIDLCSVLSPSFCRSASDASSLSTFEVYSLVTWIM</sequence>
<name>A0A2M4D827_ANODA</name>
<organism evidence="1">
    <name type="scientific">Anopheles darlingi</name>
    <name type="common">Mosquito</name>
    <dbReference type="NCBI Taxonomy" id="43151"/>
    <lineage>
        <taxon>Eukaryota</taxon>
        <taxon>Metazoa</taxon>
        <taxon>Ecdysozoa</taxon>
        <taxon>Arthropoda</taxon>
        <taxon>Hexapoda</taxon>
        <taxon>Insecta</taxon>
        <taxon>Pterygota</taxon>
        <taxon>Neoptera</taxon>
        <taxon>Endopterygota</taxon>
        <taxon>Diptera</taxon>
        <taxon>Nematocera</taxon>
        <taxon>Culicoidea</taxon>
        <taxon>Culicidae</taxon>
        <taxon>Anophelinae</taxon>
        <taxon>Anopheles</taxon>
    </lineage>
</organism>